<dbReference type="KEGG" id="sbae:DSM104329_00774"/>
<dbReference type="Gene3D" id="3.50.30.10">
    <property type="entry name" value="Phosphohistidine domain"/>
    <property type="match status" value="1"/>
</dbReference>
<organism evidence="3 4">
    <name type="scientific">Capillimicrobium parvum</name>
    <dbReference type="NCBI Taxonomy" id="2884022"/>
    <lineage>
        <taxon>Bacteria</taxon>
        <taxon>Bacillati</taxon>
        <taxon>Actinomycetota</taxon>
        <taxon>Thermoleophilia</taxon>
        <taxon>Solirubrobacterales</taxon>
        <taxon>Capillimicrobiaceae</taxon>
        <taxon>Capillimicrobium</taxon>
    </lineage>
</organism>
<evidence type="ECO:0000313" key="4">
    <source>
        <dbReference type="Proteomes" id="UP001162834"/>
    </source>
</evidence>
<dbReference type="NCBIfam" id="NF006150">
    <property type="entry name" value="PRK08296.1-2"/>
    <property type="match status" value="1"/>
</dbReference>
<feature type="region of interest" description="Disordered" evidence="1">
    <location>
        <begin position="604"/>
        <end position="624"/>
    </location>
</feature>
<dbReference type="Proteomes" id="UP001162834">
    <property type="component" value="Chromosome"/>
</dbReference>
<dbReference type="InterPro" id="IPR051549">
    <property type="entry name" value="PEP_Utilizing_Enz"/>
</dbReference>
<sequence length="624" mass="69965">MTDTPDRFPHIFEVPTPPGAEGWREMYPYYLVSQDEVRDHEASVFWIQDKYHHAHPYYPFDTIAVEAWGFACGGYSTRVFAVPPVFGLDQRFVNGYLYFGAVPVTDPAQIEERARHFGERAGFYFANWDAMYEKWKEKAQVAITEMEAVTFVALPDLEPMSSVTEGLGRSRGYDALTAYSTLIDRFLLMHQYHFEMLNIGYGAYLTFFEFCKGAFPDISDQEVARMVAGLDVIAFRPDEELKKLARAAVELGVDEAFERDGTPEEIFAAMKDSDGGREWLQRFDDAKYPWFNFCSEYGFYHTQRAWIDDLAVPLRGIADYVVRARAGEDLLRPTERLRAEADAIAGKYRELFTSEDELAQFEQLLGLSRTVFPYIEDHNFYVEHWSHTIFWNKMRDLGDLLAHSGLLAARDDVFYLHRYEISEALFDVAESWAIGVAPRGSKRAQDKVARRKEIVETLRDWEAPPALGAPPEVINEPFIIMNYGVTTARVQEWLRGTTGEVRSLYGIAASPGVVEGPARVIRTEKELSQVQHGEILVSPTTAPSWASVFSRVSGVVSDAGGVMSHAAIVCREYGLPAVVGAGMATSVIETGQRIRIDGGTGTISLLDEDGGDGDRAPQTSGAAS</sequence>
<keyword evidence="4" id="KW-1185">Reference proteome</keyword>
<dbReference type="NCBIfam" id="NF006153">
    <property type="entry name" value="PRK08296.1-5"/>
    <property type="match status" value="1"/>
</dbReference>
<evidence type="ECO:0000259" key="2">
    <source>
        <dbReference type="Pfam" id="PF00391"/>
    </source>
</evidence>
<dbReference type="EMBL" id="CP087164">
    <property type="protein sequence ID" value="UGS34396.1"/>
    <property type="molecule type" value="Genomic_DNA"/>
</dbReference>
<dbReference type="InterPro" id="IPR008279">
    <property type="entry name" value="PEP-util_enz_mobile_dom"/>
</dbReference>
<dbReference type="Pfam" id="PF00391">
    <property type="entry name" value="PEP-utilizers"/>
    <property type="match status" value="1"/>
</dbReference>
<dbReference type="PANTHER" id="PTHR43615:SF1">
    <property type="entry name" value="PPDK_N DOMAIN-CONTAINING PROTEIN"/>
    <property type="match status" value="1"/>
</dbReference>
<accession>A0A9E7BYC0</accession>
<dbReference type="SUPFAM" id="SSF52009">
    <property type="entry name" value="Phosphohistidine domain"/>
    <property type="match status" value="1"/>
</dbReference>
<dbReference type="AlphaFoldDB" id="A0A9E7BYC0"/>
<dbReference type="RefSeq" id="WP_259314072.1">
    <property type="nucleotide sequence ID" value="NZ_CP087164.1"/>
</dbReference>
<gene>
    <name evidence="3" type="primary">cmdD_2</name>
    <name evidence="3" type="ORF">DSM104329_00774</name>
</gene>
<reference evidence="3" key="1">
    <citation type="journal article" date="2022" name="Int. J. Syst. Evol. Microbiol.">
        <title>Pseudomonas aegrilactucae sp. nov. and Pseudomonas morbosilactucae sp. nov., pathogens causing bacterial rot of lettuce in Japan.</title>
        <authorList>
            <person name="Sawada H."/>
            <person name="Fujikawa T."/>
            <person name="Satou M."/>
        </authorList>
    </citation>
    <scope>NUCLEOTIDE SEQUENCE</scope>
    <source>
        <strain evidence="3">0166_1</strain>
    </source>
</reference>
<protein>
    <submittedName>
        <fullName evidence="3">Chondramide synthase cmdD</fullName>
    </submittedName>
</protein>
<dbReference type="NCBIfam" id="NF006151">
    <property type="entry name" value="PRK08296.1-3"/>
    <property type="match status" value="1"/>
</dbReference>
<feature type="domain" description="PEP-utilising enzyme mobile" evidence="2">
    <location>
        <begin position="531"/>
        <end position="601"/>
    </location>
</feature>
<dbReference type="GO" id="GO:0016772">
    <property type="term" value="F:transferase activity, transferring phosphorus-containing groups"/>
    <property type="evidence" value="ECO:0007669"/>
    <property type="project" value="InterPro"/>
</dbReference>
<dbReference type="InterPro" id="IPR036637">
    <property type="entry name" value="Phosphohistidine_dom_sf"/>
</dbReference>
<name>A0A9E7BYC0_9ACTN</name>
<proteinExistence type="predicted"/>
<dbReference type="PANTHER" id="PTHR43615">
    <property type="entry name" value="PHOSPHOENOLPYRUVATE SYNTHASE-RELATED"/>
    <property type="match status" value="1"/>
</dbReference>
<evidence type="ECO:0000256" key="1">
    <source>
        <dbReference type="SAM" id="MobiDB-lite"/>
    </source>
</evidence>
<evidence type="ECO:0000313" key="3">
    <source>
        <dbReference type="EMBL" id="UGS34396.1"/>
    </source>
</evidence>